<proteinExistence type="predicted"/>
<reference evidence="1" key="1">
    <citation type="journal article" date="2012" name="Tree Genet. Genomes">
        <title>A Candidate Gene for Fire Blight Resistance in Malus . robusta 5 is Coding for a CC-NBS-LRR.</title>
        <authorList>
            <person name="Fahrentrapp J."/>
            <person name="Broggini G.A.L."/>
            <person name="Kellerhals M."/>
            <person name="Peil A."/>
            <person name="Richter K."/>
            <person name="Zini E."/>
            <person name="Gessler C."/>
        </authorList>
    </citation>
    <scope>NUCLEOTIDE SEQUENCE</scope>
</reference>
<dbReference type="EMBL" id="HE805489">
    <property type="protein sequence ID" value="CCH50958.1"/>
    <property type="molecule type" value="Genomic_DNA"/>
</dbReference>
<protein>
    <submittedName>
        <fullName evidence="1">T1.6 protein</fullName>
    </submittedName>
</protein>
<evidence type="ECO:0000313" key="1">
    <source>
        <dbReference type="EMBL" id="CCH50958.1"/>
    </source>
</evidence>
<name>I7KCV4_9ROSA</name>
<sequence>MRMVLLNDIGRGTNRFSWVYCFMKTSGFKGTKFETTVLGQNYHSPKDRAGCHEPNKGLGLGMATKVAHKMVFKPWAESMKPNSSSCWLFRLNEGHRSSPVKCWPAGWVREAQLKLGFYVLGPRQPKPSSQSCW</sequence>
<gene>
    <name evidence="1" type="primary">T1.6</name>
</gene>
<dbReference type="AlphaFoldDB" id="I7KCV4"/>
<accession>I7KCV4</accession>
<organism evidence="1">
    <name type="scientific">Malus x robusta</name>
    <dbReference type="NCBI Taxonomy" id="1184610"/>
    <lineage>
        <taxon>Eukaryota</taxon>
        <taxon>Viridiplantae</taxon>
        <taxon>Streptophyta</taxon>
        <taxon>Embryophyta</taxon>
        <taxon>Tracheophyta</taxon>
        <taxon>Spermatophyta</taxon>
        <taxon>Magnoliopsida</taxon>
        <taxon>eudicotyledons</taxon>
        <taxon>Gunneridae</taxon>
        <taxon>Pentapetalae</taxon>
        <taxon>rosids</taxon>
        <taxon>fabids</taxon>
        <taxon>Rosales</taxon>
        <taxon>Rosaceae</taxon>
        <taxon>Amygdaloideae</taxon>
        <taxon>Maleae</taxon>
        <taxon>Malus</taxon>
    </lineage>
</organism>